<evidence type="ECO:0000256" key="7">
    <source>
        <dbReference type="ARBA" id="ARBA00023237"/>
    </source>
</evidence>
<dbReference type="PANTHER" id="PTHR30026">
    <property type="entry name" value="OUTER MEMBRANE PROTEIN TOLC"/>
    <property type="match status" value="1"/>
</dbReference>
<keyword evidence="3" id="KW-0813">Transport</keyword>
<evidence type="ECO:0000256" key="1">
    <source>
        <dbReference type="ARBA" id="ARBA00004442"/>
    </source>
</evidence>
<dbReference type="GO" id="GO:1990281">
    <property type="term" value="C:efflux pump complex"/>
    <property type="evidence" value="ECO:0007669"/>
    <property type="project" value="TreeGrafter"/>
</dbReference>
<evidence type="ECO:0000256" key="4">
    <source>
        <dbReference type="ARBA" id="ARBA00022452"/>
    </source>
</evidence>
<keyword evidence="7" id="KW-0998">Cell outer membrane</keyword>
<protein>
    <submittedName>
        <fullName evidence="9">Outer membrane protein TolC</fullName>
    </submittedName>
</protein>
<feature type="signal peptide" evidence="8">
    <location>
        <begin position="1"/>
        <end position="25"/>
    </location>
</feature>
<dbReference type="EMBL" id="QGDT01000016">
    <property type="protein sequence ID" value="PWJ54748.1"/>
    <property type="molecule type" value="Genomic_DNA"/>
</dbReference>
<evidence type="ECO:0000256" key="6">
    <source>
        <dbReference type="ARBA" id="ARBA00023136"/>
    </source>
</evidence>
<evidence type="ECO:0000313" key="10">
    <source>
        <dbReference type="Proteomes" id="UP000245880"/>
    </source>
</evidence>
<keyword evidence="10" id="KW-1185">Reference proteome</keyword>
<evidence type="ECO:0000256" key="3">
    <source>
        <dbReference type="ARBA" id="ARBA00022448"/>
    </source>
</evidence>
<comment type="similarity">
    <text evidence="2">Belongs to the outer membrane factor (OMF) (TC 1.B.17) family.</text>
</comment>
<dbReference type="Pfam" id="PF02321">
    <property type="entry name" value="OEP"/>
    <property type="match status" value="1"/>
</dbReference>
<dbReference type="InterPro" id="IPR003423">
    <property type="entry name" value="OMP_efflux"/>
</dbReference>
<proteinExistence type="inferred from homology"/>
<evidence type="ECO:0000256" key="2">
    <source>
        <dbReference type="ARBA" id="ARBA00007613"/>
    </source>
</evidence>
<name>A0A316ABV9_9BACT</name>
<dbReference type="SUPFAM" id="SSF56954">
    <property type="entry name" value="Outer membrane efflux proteins (OEP)"/>
    <property type="match status" value="1"/>
</dbReference>
<dbReference type="PANTHER" id="PTHR30026:SF20">
    <property type="entry name" value="OUTER MEMBRANE PROTEIN TOLC"/>
    <property type="match status" value="1"/>
</dbReference>
<dbReference type="Gene3D" id="1.20.1600.10">
    <property type="entry name" value="Outer membrane efflux proteins (OEP)"/>
    <property type="match status" value="1"/>
</dbReference>
<sequence>MKNERNLYSRLMAIVIVLFAVQSQAQDAGFSVHEAIDYAINHNLNIKSAKLDAVSAEAKIGEVRAAGLPQVAANVNLTDNLIIQRFFLPANFADPNAAADAPPVALKFGVKYSGAASATWNQLLFNGTYLVGLKAAATYRELAQKQVKQSRVTVAEAVSKAYYSAQVAEERAKVLDLNISRIDSLMAETKAMNESGFVELLDVNRLEVQLNNLRTERQNVQNLIELSYTLLKYQMGMPLDEPIRLKDSIKQENVAAIKAELVQPQVDYNNRIEYSLMDTQRKLADLDLRSIRSGYLPVLSASIGYGHNNGRDSMSDLFTSKWFNNSVLSLNLQIPIFDGLSKKYQIDQKKLALDKVKVNQTLLEQSIDLESAQAAINIKNAVGSLESQERNLALSREVARVSKIKYQEGVGSNIEVINAESSLKESETNYFAALYDLIIARIDLQKSKGELYTGKEN</sequence>
<reference evidence="9 10" key="1">
    <citation type="submission" date="2018-03" db="EMBL/GenBank/DDBJ databases">
        <title>Genomic Encyclopedia of Archaeal and Bacterial Type Strains, Phase II (KMG-II): from individual species to whole genera.</title>
        <authorList>
            <person name="Goeker M."/>
        </authorList>
    </citation>
    <scope>NUCLEOTIDE SEQUENCE [LARGE SCALE GENOMIC DNA]</scope>
    <source>
        <strain evidence="9 10">DSM 100346</strain>
    </source>
</reference>
<evidence type="ECO:0000256" key="5">
    <source>
        <dbReference type="ARBA" id="ARBA00022692"/>
    </source>
</evidence>
<dbReference type="GO" id="GO:0015288">
    <property type="term" value="F:porin activity"/>
    <property type="evidence" value="ECO:0007669"/>
    <property type="project" value="TreeGrafter"/>
</dbReference>
<keyword evidence="5" id="KW-0812">Transmembrane</keyword>
<keyword evidence="8" id="KW-0732">Signal</keyword>
<dbReference type="RefSeq" id="WP_109677563.1">
    <property type="nucleotide sequence ID" value="NZ_QGDT01000016.1"/>
</dbReference>
<evidence type="ECO:0000256" key="8">
    <source>
        <dbReference type="SAM" id="SignalP"/>
    </source>
</evidence>
<keyword evidence="4" id="KW-1134">Transmembrane beta strand</keyword>
<dbReference type="Proteomes" id="UP000245880">
    <property type="component" value="Unassembled WGS sequence"/>
</dbReference>
<feature type="chain" id="PRO_5016286926" evidence="8">
    <location>
        <begin position="26"/>
        <end position="457"/>
    </location>
</feature>
<dbReference type="GO" id="GO:0009279">
    <property type="term" value="C:cell outer membrane"/>
    <property type="evidence" value="ECO:0007669"/>
    <property type="project" value="UniProtKB-SubCell"/>
</dbReference>
<accession>A0A316ABV9</accession>
<organism evidence="9 10">
    <name type="scientific">Dyadobacter jejuensis</name>
    <dbReference type="NCBI Taxonomy" id="1082580"/>
    <lineage>
        <taxon>Bacteria</taxon>
        <taxon>Pseudomonadati</taxon>
        <taxon>Bacteroidota</taxon>
        <taxon>Cytophagia</taxon>
        <taxon>Cytophagales</taxon>
        <taxon>Spirosomataceae</taxon>
        <taxon>Dyadobacter</taxon>
    </lineage>
</organism>
<gene>
    <name evidence="9" type="ORF">CLV98_11634</name>
</gene>
<comment type="subcellular location">
    <subcellularLocation>
        <location evidence="1">Cell outer membrane</location>
    </subcellularLocation>
</comment>
<dbReference type="GO" id="GO:0015562">
    <property type="term" value="F:efflux transmembrane transporter activity"/>
    <property type="evidence" value="ECO:0007669"/>
    <property type="project" value="InterPro"/>
</dbReference>
<keyword evidence="6" id="KW-0472">Membrane</keyword>
<comment type="caution">
    <text evidence="9">The sequence shown here is derived from an EMBL/GenBank/DDBJ whole genome shotgun (WGS) entry which is preliminary data.</text>
</comment>
<dbReference type="OrthoDB" id="367883at2"/>
<dbReference type="AlphaFoldDB" id="A0A316ABV9"/>
<dbReference type="InterPro" id="IPR051906">
    <property type="entry name" value="TolC-like"/>
</dbReference>
<evidence type="ECO:0000313" key="9">
    <source>
        <dbReference type="EMBL" id="PWJ54748.1"/>
    </source>
</evidence>